<keyword evidence="10" id="KW-1185">Reference proteome</keyword>
<gene>
    <name evidence="9" type="ORF">HNQ01_003609</name>
</gene>
<dbReference type="EMBL" id="JABSNM010000019">
    <property type="protein sequence ID" value="NRT57848.1"/>
    <property type="molecule type" value="Genomic_DNA"/>
</dbReference>
<evidence type="ECO:0000256" key="2">
    <source>
        <dbReference type="ARBA" id="ARBA00022801"/>
    </source>
</evidence>
<evidence type="ECO:0000313" key="9">
    <source>
        <dbReference type="EMBL" id="NRT57848.1"/>
    </source>
</evidence>
<dbReference type="Pfam" id="PF13245">
    <property type="entry name" value="AAA_19"/>
    <property type="match status" value="1"/>
</dbReference>
<dbReference type="Pfam" id="PF13361">
    <property type="entry name" value="UvrD_C"/>
    <property type="match status" value="1"/>
</dbReference>
<evidence type="ECO:0000256" key="6">
    <source>
        <dbReference type="SAM" id="MobiDB-lite"/>
    </source>
</evidence>
<protein>
    <recommendedName>
        <fullName evidence="5">DNA 3'-5' helicase II</fullName>
    </recommendedName>
</protein>
<dbReference type="PANTHER" id="PTHR11070:SF2">
    <property type="entry name" value="ATP-DEPENDENT DNA HELICASE SRS2"/>
    <property type="match status" value="1"/>
</dbReference>
<keyword evidence="1" id="KW-0547">Nucleotide-binding</keyword>
<keyword evidence="4" id="KW-0067">ATP-binding</keyword>
<feature type="domain" description="UvrD-like helicase C-terminal" evidence="8">
    <location>
        <begin position="559"/>
        <end position="616"/>
    </location>
</feature>
<dbReference type="InterPro" id="IPR000212">
    <property type="entry name" value="DNA_helicase_UvrD/REP"/>
</dbReference>
<evidence type="ECO:0000256" key="3">
    <source>
        <dbReference type="ARBA" id="ARBA00022806"/>
    </source>
</evidence>
<evidence type="ECO:0000259" key="8">
    <source>
        <dbReference type="Pfam" id="PF13361"/>
    </source>
</evidence>
<feature type="domain" description="NERD" evidence="7">
    <location>
        <begin position="23"/>
        <end position="117"/>
    </location>
</feature>
<proteinExistence type="predicted"/>
<dbReference type="PANTHER" id="PTHR11070">
    <property type="entry name" value="UVRD / RECB / PCRA DNA HELICASE FAMILY MEMBER"/>
    <property type="match status" value="1"/>
</dbReference>
<evidence type="ECO:0000259" key="7">
    <source>
        <dbReference type="Pfam" id="PF08378"/>
    </source>
</evidence>
<dbReference type="InterPro" id="IPR011528">
    <property type="entry name" value="NERD"/>
</dbReference>
<evidence type="ECO:0000256" key="5">
    <source>
        <dbReference type="ARBA" id="ARBA00034923"/>
    </source>
</evidence>
<sequence>MAIFPQGYQNIAARCRNTEDGGAERRVLRQLQRCLEDDYLVWHNVPVGNKGRLPDFVVLHPGRGLLVLEVKGWRAGALHQVSRHDVELNLANGQGRVSRIHPGLQARGYAIELVNQMQRDPCLCQTEGRHKGNLAVPWGSGVVFANIERQRITDPHWDEFFPPATTLTREDLAEDLDPAVFQERLWGMFTVEFRLKTALTLPQRDRIRWHLFPEIRLQTQASLLDEDGDDAGEPGATAAPSPSEALMLVMDLQQEQLARSMGEGHRVIHGVAGSGKTMILVYRAQQLAAAARPDWPILVLCYNRPLAARIDALMRQRGLDERVQVRTFHGWCYDMADTYQLGIPKKGFRPDYDALADRVIEAVAHGRIPRAQYAALMIDEAHDFEDAWLRLAPQLVDPATNSLLVLYDDAQSIYRQPRRKFSFASVGIEARGRTSVLKVNYRNTAEVLKLATATAGQLLRGGEPDGAVDGPGEGDSDIVQQTPLGAGRSGPAPELLRGRTPREEAELVAERLAEALADGVSPANMGVLARRHDLLDPVEKALHLRGIRTQRLQRAGTWEPDSVKLTTLHASKGLEFHTVAIVGLQAVPDAHHSEEEEWRLLYVAMTRATYRLVLGACGESGAVEKVAVGLGERAGVSADYSPAVVEA</sequence>
<dbReference type="Pfam" id="PF08378">
    <property type="entry name" value="NERD"/>
    <property type="match status" value="1"/>
</dbReference>
<dbReference type="RefSeq" id="WP_217427605.1">
    <property type="nucleotide sequence ID" value="NZ_JABSNM010000019.1"/>
</dbReference>
<comment type="caution">
    <text evidence="9">The sequence shown here is derived from an EMBL/GenBank/DDBJ whole genome shotgun (WGS) entry which is preliminary data.</text>
</comment>
<keyword evidence="3" id="KW-0347">Helicase</keyword>
<evidence type="ECO:0000313" key="10">
    <source>
        <dbReference type="Proteomes" id="UP001516061"/>
    </source>
</evidence>
<reference evidence="9 10" key="1">
    <citation type="submission" date="2020-05" db="EMBL/GenBank/DDBJ databases">
        <title>Genomic Encyclopedia of Type Strains, Phase IV (KMG-V): Genome sequencing to study the core and pangenomes of soil and plant-associated prokaryotes.</title>
        <authorList>
            <person name="Whitman W."/>
        </authorList>
    </citation>
    <scope>NUCLEOTIDE SEQUENCE [LARGE SCALE GENOMIC DNA]</scope>
    <source>
        <strain evidence="9 10">C29</strain>
    </source>
</reference>
<dbReference type="CDD" id="cd18807">
    <property type="entry name" value="SF1_C_UvrD"/>
    <property type="match status" value="1"/>
</dbReference>
<name>A0ABX2G8V3_9BURK</name>
<feature type="region of interest" description="Disordered" evidence="6">
    <location>
        <begin position="460"/>
        <end position="499"/>
    </location>
</feature>
<organism evidence="9 10">
    <name type="scientific">Sphaerotilus uruguayifluvii</name>
    <dbReference type="NCBI Taxonomy" id="2735897"/>
    <lineage>
        <taxon>Bacteria</taxon>
        <taxon>Pseudomonadati</taxon>
        <taxon>Pseudomonadota</taxon>
        <taxon>Betaproteobacteria</taxon>
        <taxon>Burkholderiales</taxon>
        <taxon>Sphaerotilaceae</taxon>
        <taxon>Sphaerotilus</taxon>
    </lineage>
</organism>
<keyword evidence="2" id="KW-0378">Hydrolase</keyword>
<evidence type="ECO:0000256" key="4">
    <source>
        <dbReference type="ARBA" id="ARBA00022840"/>
    </source>
</evidence>
<dbReference type="InterPro" id="IPR014017">
    <property type="entry name" value="DNA_helicase_UvrD-like_C"/>
</dbReference>
<accession>A0ABX2G8V3</accession>
<dbReference type="Proteomes" id="UP001516061">
    <property type="component" value="Unassembled WGS sequence"/>
</dbReference>
<evidence type="ECO:0000256" key="1">
    <source>
        <dbReference type="ARBA" id="ARBA00022741"/>
    </source>
</evidence>